<comment type="caution">
    <text evidence="9">The sequence shown here is derived from an EMBL/GenBank/DDBJ whole genome shotgun (WGS) entry which is preliminary data.</text>
</comment>
<evidence type="ECO:0000256" key="8">
    <source>
        <dbReference type="SAM" id="Phobius"/>
    </source>
</evidence>
<evidence type="ECO:0000256" key="7">
    <source>
        <dbReference type="ARBA" id="ARBA00023136"/>
    </source>
</evidence>
<feature type="transmembrane region" description="Helical" evidence="8">
    <location>
        <begin position="261"/>
        <end position="279"/>
    </location>
</feature>
<feature type="transmembrane region" description="Helical" evidence="8">
    <location>
        <begin position="142"/>
        <end position="162"/>
    </location>
</feature>
<dbReference type="RefSeq" id="WP_345270704.1">
    <property type="nucleotide sequence ID" value="NZ_BAABHB010000014.1"/>
</dbReference>
<evidence type="ECO:0000256" key="6">
    <source>
        <dbReference type="ARBA" id="ARBA00022989"/>
    </source>
</evidence>
<keyword evidence="4" id="KW-1003">Cell membrane</keyword>
<feature type="transmembrane region" description="Helical" evidence="8">
    <location>
        <begin position="224"/>
        <end position="254"/>
    </location>
</feature>
<gene>
    <name evidence="9" type="ORF">GCM10023187_49170</name>
</gene>
<keyword evidence="10" id="KW-1185">Reference proteome</keyword>
<keyword evidence="5 8" id="KW-0812">Transmembrane</keyword>
<organism evidence="9 10">
    <name type="scientific">Nibrella viscosa</name>
    <dbReference type="NCBI Taxonomy" id="1084524"/>
    <lineage>
        <taxon>Bacteria</taxon>
        <taxon>Pseudomonadati</taxon>
        <taxon>Bacteroidota</taxon>
        <taxon>Cytophagia</taxon>
        <taxon>Cytophagales</taxon>
        <taxon>Spirosomataceae</taxon>
        <taxon>Nibrella</taxon>
    </lineage>
</organism>
<dbReference type="InterPro" id="IPR002549">
    <property type="entry name" value="AI-2E-like"/>
</dbReference>
<protein>
    <submittedName>
        <fullName evidence="9">AI-2E family transporter</fullName>
    </submittedName>
</protein>
<comment type="similarity">
    <text evidence="2">Belongs to the autoinducer-2 exporter (AI-2E) (TC 2.A.86) family.</text>
</comment>
<dbReference type="Pfam" id="PF01594">
    <property type="entry name" value="AI-2E_transport"/>
    <property type="match status" value="1"/>
</dbReference>
<feature type="transmembrane region" description="Helical" evidence="8">
    <location>
        <begin position="291"/>
        <end position="316"/>
    </location>
</feature>
<dbReference type="PANTHER" id="PTHR21716:SF53">
    <property type="entry name" value="PERMEASE PERM-RELATED"/>
    <property type="match status" value="1"/>
</dbReference>
<evidence type="ECO:0000256" key="4">
    <source>
        <dbReference type="ARBA" id="ARBA00022475"/>
    </source>
</evidence>
<feature type="transmembrane region" description="Helical" evidence="8">
    <location>
        <begin position="196"/>
        <end position="218"/>
    </location>
</feature>
<keyword evidence="3" id="KW-0813">Transport</keyword>
<dbReference type="Proteomes" id="UP001500936">
    <property type="component" value="Unassembled WGS sequence"/>
</dbReference>
<keyword evidence="7 8" id="KW-0472">Membrane</keyword>
<evidence type="ECO:0000256" key="1">
    <source>
        <dbReference type="ARBA" id="ARBA00004651"/>
    </source>
</evidence>
<dbReference type="PANTHER" id="PTHR21716">
    <property type="entry name" value="TRANSMEMBRANE PROTEIN"/>
    <property type="match status" value="1"/>
</dbReference>
<name>A0ABP8KV88_9BACT</name>
<sequence length="361" mass="39316">MQSLIKPTRLLIFLFLLFGGLYYARTVLIPLAFGGLLAALFSSLSDRLEKKGLSRAVAALLCLVCFVLVIAGFVLLIAWQSSDLFSDIAGIKERVNSFIDQARQFISTKFGIEPQQQKAMLDKQSSGAGGVSSTVTKVLDTLMGVAVDLILMLVYAFLLLYLRNHIKKFVLRLVDKDQRPETLTVIEESSQVAQHYLTGLFTMISLLWVMYGIGFTIVGVKQAIFLAILCGLLEMIPFVGNLTGASLAILVNLAQGSDTQVLLGIVIVYGIVQFTQTYLLEPLVVGSEVSINPLFTILVIVVGETVWGVSGMILALPALGVVKVICDHVDPLKPIGFLIGEEDRKKSPGLADKFKKLFGKS</sequence>
<reference evidence="10" key="1">
    <citation type="journal article" date="2019" name="Int. J. Syst. Evol. Microbiol.">
        <title>The Global Catalogue of Microorganisms (GCM) 10K type strain sequencing project: providing services to taxonomists for standard genome sequencing and annotation.</title>
        <authorList>
            <consortium name="The Broad Institute Genomics Platform"/>
            <consortium name="The Broad Institute Genome Sequencing Center for Infectious Disease"/>
            <person name="Wu L."/>
            <person name="Ma J."/>
        </authorList>
    </citation>
    <scope>NUCLEOTIDE SEQUENCE [LARGE SCALE GENOMIC DNA]</scope>
    <source>
        <strain evidence="10">JCM 17925</strain>
    </source>
</reference>
<keyword evidence="6 8" id="KW-1133">Transmembrane helix</keyword>
<feature type="transmembrane region" description="Helical" evidence="8">
    <location>
        <begin position="56"/>
        <end position="79"/>
    </location>
</feature>
<evidence type="ECO:0000256" key="2">
    <source>
        <dbReference type="ARBA" id="ARBA00009773"/>
    </source>
</evidence>
<evidence type="ECO:0000256" key="3">
    <source>
        <dbReference type="ARBA" id="ARBA00022448"/>
    </source>
</evidence>
<accession>A0ABP8KV88</accession>
<proteinExistence type="inferred from homology"/>
<feature type="transmembrane region" description="Helical" evidence="8">
    <location>
        <begin position="12"/>
        <end position="44"/>
    </location>
</feature>
<evidence type="ECO:0000256" key="5">
    <source>
        <dbReference type="ARBA" id="ARBA00022692"/>
    </source>
</evidence>
<evidence type="ECO:0000313" key="10">
    <source>
        <dbReference type="Proteomes" id="UP001500936"/>
    </source>
</evidence>
<dbReference type="EMBL" id="BAABHB010000014">
    <property type="protein sequence ID" value="GAA4417046.1"/>
    <property type="molecule type" value="Genomic_DNA"/>
</dbReference>
<evidence type="ECO:0000313" key="9">
    <source>
        <dbReference type="EMBL" id="GAA4417046.1"/>
    </source>
</evidence>
<comment type="subcellular location">
    <subcellularLocation>
        <location evidence="1">Cell membrane</location>
        <topology evidence="1">Multi-pass membrane protein</topology>
    </subcellularLocation>
</comment>